<evidence type="ECO:0000256" key="6">
    <source>
        <dbReference type="ARBA" id="ARBA00023163"/>
    </source>
</evidence>
<dbReference type="InterPro" id="IPR010985">
    <property type="entry name" value="Ribbon_hlx_hlx"/>
</dbReference>
<dbReference type="InterPro" id="IPR013321">
    <property type="entry name" value="Arc_rbn_hlx_hlx"/>
</dbReference>
<dbReference type="SUPFAM" id="SSF55021">
    <property type="entry name" value="ACT-like"/>
    <property type="match status" value="1"/>
</dbReference>
<dbReference type="InterPro" id="IPR022988">
    <property type="entry name" value="Ni_resp_reg_NikR"/>
</dbReference>
<sequence>MERFTVSLEDELAEEFESFIARKGYKNRSEAIRDLIRGKLNQERVETEPDSESVGCLSYVYDHHERDLARRLTDRHHGHHDISLSTLHVHLNHDRCLESVVLKGKTPDIQAFADGVISQPGVLHGRLFMVPMKEE</sequence>
<keyword evidence="6 7" id="KW-0804">Transcription</keyword>
<feature type="binding site" evidence="7">
    <location>
        <position position="88"/>
    </location>
    <ligand>
        <name>Ni(2+)</name>
        <dbReference type="ChEBI" id="CHEBI:49786"/>
    </ligand>
</feature>
<dbReference type="InterPro" id="IPR014864">
    <property type="entry name" value="TF_NikR_Ni-bd_C"/>
</dbReference>
<name>A0A317CGJ0_9GAMM</name>
<evidence type="ECO:0000256" key="7">
    <source>
        <dbReference type="HAMAP-Rule" id="MF_00476"/>
    </source>
</evidence>
<dbReference type="GO" id="GO:0003700">
    <property type="term" value="F:DNA-binding transcription factor activity"/>
    <property type="evidence" value="ECO:0007669"/>
    <property type="project" value="UniProtKB-UniRule"/>
</dbReference>
<dbReference type="SUPFAM" id="SSF47598">
    <property type="entry name" value="Ribbon-helix-helix"/>
    <property type="match status" value="1"/>
</dbReference>
<accession>A0A317CGJ0</accession>
<dbReference type="InterPro" id="IPR050192">
    <property type="entry name" value="CopG/NikR_regulator"/>
</dbReference>
<keyword evidence="3 7" id="KW-0479">Metal-binding</keyword>
<dbReference type="EMBL" id="QGKM01000046">
    <property type="protein sequence ID" value="PWQ95430.1"/>
    <property type="molecule type" value="Genomic_DNA"/>
</dbReference>
<feature type="binding site" evidence="7">
    <location>
        <position position="77"/>
    </location>
    <ligand>
        <name>Ni(2+)</name>
        <dbReference type="ChEBI" id="CHEBI:49786"/>
    </ligand>
</feature>
<dbReference type="AlphaFoldDB" id="A0A317CGJ0"/>
<dbReference type="Gene3D" id="1.10.1220.10">
    <property type="entry name" value="Met repressor-like"/>
    <property type="match status" value="1"/>
</dbReference>
<dbReference type="InterPro" id="IPR045865">
    <property type="entry name" value="ACT-like_dom_sf"/>
</dbReference>
<protein>
    <recommendedName>
        <fullName evidence="7">Putative nickel-responsive regulator</fullName>
    </recommendedName>
</protein>
<dbReference type="Pfam" id="PF08753">
    <property type="entry name" value="NikR_C"/>
    <property type="match status" value="1"/>
</dbReference>
<dbReference type="RefSeq" id="WP_109838520.1">
    <property type="nucleotide sequence ID" value="NZ_QGKM01000046.1"/>
</dbReference>
<feature type="binding site" evidence="7">
    <location>
        <position position="96"/>
    </location>
    <ligand>
        <name>Ni(2+)</name>
        <dbReference type="ChEBI" id="CHEBI:49786"/>
    </ligand>
</feature>
<gene>
    <name evidence="10" type="ORF">DKW60_15245</name>
</gene>
<dbReference type="InterPro" id="IPR002145">
    <property type="entry name" value="CopG"/>
</dbReference>
<organism evidence="10 11">
    <name type="scientific">Leucothrix pacifica</name>
    <dbReference type="NCBI Taxonomy" id="1247513"/>
    <lineage>
        <taxon>Bacteria</taxon>
        <taxon>Pseudomonadati</taxon>
        <taxon>Pseudomonadota</taxon>
        <taxon>Gammaproteobacteria</taxon>
        <taxon>Thiotrichales</taxon>
        <taxon>Thiotrichaceae</taxon>
        <taxon>Leucothrix</taxon>
    </lineage>
</organism>
<dbReference type="GO" id="GO:0003677">
    <property type="term" value="F:DNA binding"/>
    <property type="evidence" value="ECO:0007669"/>
    <property type="project" value="UniProtKB-KW"/>
</dbReference>
<keyword evidence="11" id="KW-1185">Reference proteome</keyword>
<evidence type="ECO:0000313" key="10">
    <source>
        <dbReference type="EMBL" id="PWQ95430.1"/>
    </source>
</evidence>
<feature type="binding site" evidence="7">
    <location>
        <position position="90"/>
    </location>
    <ligand>
        <name>Ni(2+)</name>
        <dbReference type="ChEBI" id="CHEBI:49786"/>
    </ligand>
</feature>
<evidence type="ECO:0000256" key="3">
    <source>
        <dbReference type="ARBA" id="ARBA00022723"/>
    </source>
</evidence>
<dbReference type="NCBIfam" id="NF002815">
    <property type="entry name" value="PRK02967.1"/>
    <property type="match status" value="1"/>
</dbReference>
<dbReference type="CDD" id="cd22231">
    <property type="entry name" value="RHH_NikR_HicB-like"/>
    <property type="match status" value="1"/>
</dbReference>
<dbReference type="InterPro" id="IPR027271">
    <property type="entry name" value="Acetolactate_synth/TF_NikR_C"/>
</dbReference>
<dbReference type="Proteomes" id="UP000245539">
    <property type="component" value="Unassembled WGS sequence"/>
</dbReference>
<feature type="domain" description="Ribbon-helix-helix protein CopG" evidence="8">
    <location>
        <begin position="2"/>
        <end position="43"/>
    </location>
</feature>
<comment type="similarity">
    <text evidence="1 7">Belongs to the transcriptional regulatory CopG/NikR family.</text>
</comment>
<evidence type="ECO:0000256" key="1">
    <source>
        <dbReference type="ARBA" id="ARBA00008478"/>
    </source>
</evidence>
<dbReference type="PANTHER" id="PTHR34719">
    <property type="entry name" value="NICKEL-RESPONSIVE REGULATOR"/>
    <property type="match status" value="1"/>
</dbReference>
<feature type="domain" description="Transcription factor NikR nickel binding C-terminal" evidence="9">
    <location>
        <begin position="54"/>
        <end position="129"/>
    </location>
</feature>
<dbReference type="OrthoDB" id="9806294at2"/>
<comment type="caution">
    <text evidence="10">The sequence shown here is derived from an EMBL/GenBank/DDBJ whole genome shotgun (WGS) entry which is preliminary data.</text>
</comment>
<dbReference type="GO" id="GO:0016151">
    <property type="term" value="F:nickel cation binding"/>
    <property type="evidence" value="ECO:0007669"/>
    <property type="project" value="UniProtKB-UniRule"/>
</dbReference>
<evidence type="ECO:0000259" key="8">
    <source>
        <dbReference type="Pfam" id="PF01402"/>
    </source>
</evidence>
<evidence type="ECO:0000313" key="11">
    <source>
        <dbReference type="Proteomes" id="UP000245539"/>
    </source>
</evidence>
<dbReference type="PANTHER" id="PTHR34719:SF2">
    <property type="entry name" value="NICKEL-RESPONSIVE REGULATOR"/>
    <property type="match status" value="1"/>
</dbReference>
<evidence type="ECO:0000256" key="4">
    <source>
        <dbReference type="ARBA" id="ARBA00023015"/>
    </source>
</evidence>
<proteinExistence type="inferred from homology"/>
<keyword evidence="2 7" id="KW-0533">Nickel</keyword>
<evidence type="ECO:0000256" key="2">
    <source>
        <dbReference type="ARBA" id="ARBA00022596"/>
    </source>
</evidence>
<keyword evidence="5 7" id="KW-0238">DNA-binding</keyword>
<comment type="function">
    <text evidence="7">Transcriptional regulator.</text>
</comment>
<dbReference type="HAMAP" id="MF_00476">
    <property type="entry name" value="NikR"/>
    <property type="match status" value="1"/>
</dbReference>
<comment type="cofactor">
    <cofactor evidence="7">
        <name>Ni(2+)</name>
        <dbReference type="ChEBI" id="CHEBI:49786"/>
    </cofactor>
    <text evidence="7">Binds 1 nickel ion per subunit.</text>
</comment>
<evidence type="ECO:0000259" key="9">
    <source>
        <dbReference type="Pfam" id="PF08753"/>
    </source>
</evidence>
<dbReference type="Gene3D" id="3.30.70.1150">
    <property type="entry name" value="ACT-like. Chain A, domain 2"/>
    <property type="match status" value="1"/>
</dbReference>
<dbReference type="NCBIfam" id="NF003381">
    <property type="entry name" value="PRK04460.1"/>
    <property type="match status" value="1"/>
</dbReference>
<dbReference type="GO" id="GO:0010045">
    <property type="term" value="P:response to nickel cation"/>
    <property type="evidence" value="ECO:0007669"/>
    <property type="project" value="InterPro"/>
</dbReference>
<evidence type="ECO:0000256" key="5">
    <source>
        <dbReference type="ARBA" id="ARBA00023125"/>
    </source>
</evidence>
<keyword evidence="4 7" id="KW-0805">Transcription regulation</keyword>
<dbReference type="Pfam" id="PF01402">
    <property type="entry name" value="RHH_1"/>
    <property type="match status" value="1"/>
</dbReference>
<reference evidence="10 11" key="1">
    <citation type="submission" date="2018-05" db="EMBL/GenBank/DDBJ databases">
        <title>Leucothrix arctica sp. nov., isolated from Arctic seawater.</title>
        <authorList>
            <person name="Choi A."/>
            <person name="Baek K."/>
        </authorList>
    </citation>
    <scope>NUCLEOTIDE SEQUENCE [LARGE SCALE GENOMIC DNA]</scope>
    <source>
        <strain evidence="10 11">JCM 18388</strain>
    </source>
</reference>